<dbReference type="SUPFAM" id="SSF52540">
    <property type="entry name" value="P-loop containing nucleoside triphosphate hydrolases"/>
    <property type="match status" value="1"/>
</dbReference>
<dbReference type="Gene3D" id="1.10.10.60">
    <property type="entry name" value="Homeodomain-like"/>
    <property type="match status" value="1"/>
</dbReference>
<dbReference type="InterPro" id="IPR045343">
    <property type="entry name" value="VpsR"/>
</dbReference>
<keyword evidence="3" id="KW-0805">Transcription regulation</keyword>
<evidence type="ECO:0000256" key="3">
    <source>
        <dbReference type="ARBA" id="ARBA00023015"/>
    </source>
</evidence>
<keyword evidence="2" id="KW-0067">ATP-binding</keyword>
<dbReference type="SUPFAM" id="SSF46689">
    <property type="entry name" value="Homeodomain-like"/>
    <property type="match status" value="1"/>
</dbReference>
<dbReference type="Gene3D" id="3.40.50.300">
    <property type="entry name" value="P-loop containing nucleotide triphosphate hydrolases"/>
    <property type="match status" value="1"/>
</dbReference>
<reference evidence="8" key="1">
    <citation type="journal article" date="2019" name="Int. J. Syst. Evol. Microbiol.">
        <title>The Global Catalogue of Microorganisms (GCM) 10K type strain sequencing project: providing services to taxonomists for standard genome sequencing and annotation.</title>
        <authorList>
            <consortium name="The Broad Institute Genomics Platform"/>
            <consortium name="The Broad Institute Genome Sequencing Center for Infectious Disease"/>
            <person name="Wu L."/>
            <person name="Ma J."/>
        </authorList>
    </citation>
    <scope>NUCLEOTIDE SEQUENCE [LARGE SCALE GENOMIC DNA]</scope>
    <source>
        <strain evidence="8">KCTC 23701</strain>
    </source>
</reference>
<dbReference type="Pfam" id="PF02954">
    <property type="entry name" value="HTH_8"/>
    <property type="match status" value="1"/>
</dbReference>
<dbReference type="InterPro" id="IPR002197">
    <property type="entry name" value="HTH_Fis"/>
</dbReference>
<keyword evidence="8" id="KW-1185">Reference proteome</keyword>
<dbReference type="InterPro" id="IPR002078">
    <property type="entry name" value="Sigma_54_int"/>
</dbReference>
<proteinExistence type="predicted"/>
<feature type="domain" description="Sigma-54 factor interaction" evidence="6">
    <location>
        <begin position="140"/>
        <end position="369"/>
    </location>
</feature>
<comment type="caution">
    <text evidence="7">The sequence shown here is derived from an EMBL/GenBank/DDBJ whole genome shotgun (WGS) entry which is preliminary data.</text>
</comment>
<keyword evidence="1" id="KW-0547">Nucleotide-binding</keyword>
<dbReference type="Gene3D" id="1.10.8.60">
    <property type="match status" value="1"/>
</dbReference>
<evidence type="ECO:0000256" key="2">
    <source>
        <dbReference type="ARBA" id="ARBA00022840"/>
    </source>
</evidence>
<dbReference type="PROSITE" id="PS00676">
    <property type="entry name" value="SIGMA54_INTERACT_2"/>
    <property type="match status" value="1"/>
</dbReference>
<dbReference type="Proteomes" id="UP000604737">
    <property type="component" value="Unassembled WGS sequence"/>
</dbReference>
<keyword evidence="5" id="KW-0804">Transcription</keyword>
<dbReference type="EMBL" id="BMYO01000008">
    <property type="protein sequence ID" value="GHD66427.1"/>
    <property type="molecule type" value="Genomic_DNA"/>
</dbReference>
<organism evidence="7 8">
    <name type="scientific">Jeongeupia chitinilytica</name>
    <dbReference type="NCBI Taxonomy" id="1041641"/>
    <lineage>
        <taxon>Bacteria</taxon>
        <taxon>Pseudomonadati</taxon>
        <taxon>Pseudomonadota</taxon>
        <taxon>Betaproteobacteria</taxon>
        <taxon>Neisseriales</taxon>
        <taxon>Chitinibacteraceae</taxon>
        <taxon>Jeongeupia</taxon>
    </lineage>
</organism>
<keyword evidence="4" id="KW-0238">DNA-binding</keyword>
<dbReference type="InterPro" id="IPR025662">
    <property type="entry name" value="Sigma_54_int_dom_ATP-bd_1"/>
</dbReference>
<evidence type="ECO:0000256" key="4">
    <source>
        <dbReference type="ARBA" id="ARBA00023125"/>
    </source>
</evidence>
<dbReference type="CDD" id="cd00009">
    <property type="entry name" value="AAA"/>
    <property type="match status" value="1"/>
</dbReference>
<dbReference type="PANTHER" id="PTHR32071:SF120">
    <property type="entry name" value="TRANSCRIPTIONAL REGULATOR-RELATED"/>
    <property type="match status" value="1"/>
</dbReference>
<sequence>MSIADKFLFQVGGSIKEPWHSVLSASGWQVMHIPDAQRLASVRHVGNATAGLIYADEHLLNKLAKLAPQFAKHDLAWILLVEQRLLGSPAVARFIDEFCYDYHSLPVNPGVLIVTLGRAHGMVTLHRSQQANEDEVQSEIIGEHPSIQRIRRDIRKIAPTDVNVLISGESGTGKELIARALHQQSPRTDAPFVAVNCGSLPANLVQSELFGHERGAFTGASEKRIGRIEAANKGTLFLDEIGDMTFDTQVNLLRFLQEGIIDRVGGNTPIAVNARVISATHVDLPKAIALGRFREDLFYRLNVCRLHLPPLRERHSDILPIAHYLLDFHAGRLGVTRKRLSTETGRAMVNYSWPGNVRELTNRICQGLVMASGRNIKPQDMGLNPSAPSEGRTLEKVRKEAERDAVRMALALHNGSNVKAAQELGVSRATFYRLMQRHLGVPVPADGAEVLGAAAEGESGAENADQ</sequence>
<evidence type="ECO:0000256" key="5">
    <source>
        <dbReference type="ARBA" id="ARBA00023163"/>
    </source>
</evidence>
<dbReference type="Pfam" id="PF25601">
    <property type="entry name" value="AAA_lid_14"/>
    <property type="match status" value="1"/>
</dbReference>
<protein>
    <submittedName>
        <fullName evidence="7">Sigma-54-dependent Fis family transcriptional regulator</fullName>
    </submittedName>
</protein>
<dbReference type="RefSeq" id="WP_189461586.1">
    <property type="nucleotide sequence ID" value="NZ_BMYO01000008.1"/>
</dbReference>
<evidence type="ECO:0000313" key="8">
    <source>
        <dbReference type="Proteomes" id="UP000604737"/>
    </source>
</evidence>
<dbReference type="PROSITE" id="PS00688">
    <property type="entry name" value="SIGMA54_INTERACT_3"/>
    <property type="match status" value="1"/>
</dbReference>
<dbReference type="InterPro" id="IPR025944">
    <property type="entry name" value="Sigma_54_int_dom_CS"/>
</dbReference>
<dbReference type="SMART" id="SM00382">
    <property type="entry name" value="AAA"/>
    <property type="match status" value="1"/>
</dbReference>
<dbReference type="InterPro" id="IPR003593">
    <property type="entry name" value="AAA+_ATPase"/>
</dbReference>
<evidence type="ECO:0000256" key="1">
    <source>
        <dbReference type="ARBA" id="ARBA00022741"/>
    </source>
</evidence>
<dbReference type="InterPro" id="IPR009057">
    <property type="entry name" value="Homeodomain-like_sf"/>
</dbReference>
<accession>A0ABQ3H235</accession>
<dbReference type="InterPro" id="IPR027417">
    <property type="entry name" value="P-loop_NTPase"/>
</dbReference>
<evidence type="ECO:0000313" key="7">
    <source>
        <dbReference type="EMBL" id="GHD66427.1"/>
    </source>
</evidence>
<dbReference type="InterPro" id="IPR058031">
    <property type="entry name" value="AAA_lid_NorR"/>
</dbReference>
<dbReference type="PROSITE" id="PS00675">
    <property type="entry name" value="SIGMA54_INTERACT_1"/>
    <property type="match status" value="1"/>
</dbReference>
<dbReference type="InterPro" id="IPR025943">
    <property type="entry name" value="Sigma_54_int_dom_ATP-bd_2"/>
</dbReference>
<evidence type="ECO:0000259" key="6">
    <source>
        <dbReference type="PROSITE" id="PS50045"/>
    </source>
</evidence>
<dbReference type="Pfam" id="PF20161">
    <property type="entry name" value="VpsR"/>
    <property type="match status" value="1"/>
</dbReference>
<dbReference type="PANTHER" id="PTHR32071">
    <property type="entry name" value="TRANSCRIPTIONAL REGULATORY PROTEIN"/>
    <property type="match status" value="1"/>
</dbReference>
<dbReference type="Pfam" id="PF00158">
    <property type="entry name" value="Sigma54_activat"/>
    <property type="match status" value="1"/>
</dbReference>
<name>A0ABQ3H235_9NEIS</name>
<dbReference type="PROSITE" id="PS50045">
    <property type="entry name" value="SIGMA54_INTERACT_4"/>
    <property type="match status" value="1"/>
</dbReference>
<gene>
    <name evidence="7" type="ORF">GCM10007350_28630</name>
</gene>